<dbReference type="EMBL" id="OD003004">
    <property type="protein sequence ID" value="CAD7406796.1"/>
    <property type="molecule type" value="Genomic_DNA"/>
</dbReference>
<proteinExistence type="predicted"/>
<name>A0A7R9D2W0_TIMPO</name>
<protein>
    <submittedName>
        <fullName evidence="1">Uncharacterized protein</fullName>
    </submittedName>
</protein>
<organism evidence="1">
    <name type="scientific">Timema poppense</name>
    <name type="common">Walking stick</name>
    <dbReference type="NCBI Taxonomy" id="170557"/>
    <lineage>
        <taxon>Eukaryota</taxon>
        <taxon>Metazoa</taxon>
        <taxon>Ecdysozoa</taxon>
        <taxon>Arthropoda</taxon>
        <taxon>Hexapoda</taxon>
        <taxon>Insecta</taxon>
        <taxon>Pterygota</taxon>
        <taxon>Neoptera</taxon>
        <taxon>Polyneoptera</taxon>
        <taxon>Phasmatodea</taxon>
        <taxon>Timematodea</taxon>
        <taxon>Timematoidea</taxon>
        <taxon>Timematidae</taxon>
        <taxon>Timema</taxon>
    </lineage>
</organism>
<dbReference type="AlphaFoldDB" id="A0A7R9D2W0"/>
<accession>A0A7R9D2W0</accession>
<gene>
    <name evidence="1" type="ORF">TPSB3V08_LOCUS5583</name>
</gene>
<evidence type="ECO:0000313" key="1">
    <source>
        <dbReference type="EMBL" id="CAD7406796.1"/>
    </source>
</evidence>
<sequence length="166" mass="18334">MFGVFKLGYTDTLSQFGSVSGPGFDSRHGQKCIIGEIWVYPWGLDVVPVLKCCYTIASCLTSWDISTLEESHINRHMTGIYFSLIKFAGDRDIRHRLASCCSALVISDSASAAVRFPSGLCGERSSPPAYKLILPLSRVRRTLLLLATLSVERRLRSVAILRPVVP</sequence>
<reference evidence="1" key="1">
    <citation type="submission" date="2020-11" db="EMBL/GenBank/DDBJ databases">
        <authorList>
            <person name="Tran Van P."/>
        </authorList>
    </citation>
    <scope>NUCLEOTIDE SEQUENCE</scope>
</reference>